<evidence type="ECO:0000313" key="3">
    <source>
        <dbReference type="Proteomes" id="UP000552709"/>
    </source>
</evidence>
<proteinExistence type="predicted"/>
<dbReference type="EMBL" id="JACHFL010000008">
    <property type="protein sequence ID" value="MBB5364003.1"/>
    <property type="molecule type" value="Genomic_DNA"/>
</dbReference>
<protein>
    <submittedName>
        <fullName evidence="2">Regulator of replication initiation timing</fullName>
    </submittedName>
</protein>
<keyword evidence="3" id="KW-1185">Reference proteome</keyword>
<sequence length="226" mass="24415">MSDTVKVTALGQTYRRDGKGFGPFRATAERPFLEVPLWVALVSGAPEYTGEPEADEAEGADVQQLLDANASLKADLDQARADFAHEQQQHEKTRDGYAAYSDAQEAKVSTLTSRVSELEAECVDLKQKLEEADSEISFLKLDQSRAALDANTAALNAASQQIEAVTSSTPLPEDFPMRDLLLESGFDSLEKVRAGLVKLDGAEKSPVENVQGIGKKTLMAIEAALK</sequence>
<organism evidence="2 3">
    <name type="scientific">Deinococcus humi</name>
    <dbReference type="NCBI Taxonomy" id="662880"/>
    <lineage>
        <taxon>Bacteria</taxon>
        <taxon>Thermotogati</taxon>
        <taxon>Deinococcota</taxon>
        <taxon>Deinococci</taxon>
        <taxon>Deinococcales</taxon>
        <taxon>Deinococcaceae</taxon>
        <taxon>Deinococcus</taxon>
    </lineage>
</organism>
<keyword evidence="1" id="KW-0175">Coiled coil</keyword>
<comment type="caution">
    <text evidence="2">The sequence shown here is derived from an EMBL/GenBank/DDBJ whole genome shotgun (WGS) entry which is preliminary data.</text>
</comment>
<reference evidence="2 3" key="1">
    <citation type="submission" date="2020-08" db="EMBL/GenBank/DDBJ databases">
        <title>Genomic Encyclopedia of Type Strains, Phase IV (KMG-IV): sequencing the most valuable type-strain genomes for metagenomic binning, comparative biology and taxonomic classification.</title>
        <authorList>
            <person name="Goeker M."/>
        </authorList>
    </citation>
    <scope>NUCLEOTIDE SEQUENCE [LARGE SCALE GENOMIC DNA]</scope>
    <source>
        <strain evidence="2 3">DSM 27939</strain>
    </source>
</reference>
<feature type="coiled-coil region" evidence="1">
    <location>
        <begin position="62"/>
        <end position="142"/>
    </location>
</feature>
<gene>
    <name evidence="2" type="ORF">HNQ08_003110</name>
</gene>
<accession>A0A7W8NGN8</accession>
<name>A0A7W8NGN8_9DEIO</name>
<evidence type="ECO:0000256" key="1">
    <source>
        <dbReference type="SAM" id="Coils"/>
    </source>
</evidence>
<dbReference type="Proteomes" id="UP000552709">
    <property type="component" value="Unassembled WGS sequence"/>
</dbReference>
<evidence type="ECO:0000313" key="2">
    <source>
        <dbReference type="EMBL" id="MBB5364003.1"/>
    </source>
</evidence>
<dbReference type="AlphaFoldDB" id="A0A7W8NGN8"/>
<dbReference type="RefSeq" id="WP_184133772.1">
    <property type="nucleotide sequence ID" value="NZ_JACHFL010000008.1"/>
</dbReference>